<protein>
    <submittedName>
        <fullName evidence="2">Uncharacterized protein</fullName>
    </submittedName>
</protein>
<name>A0A832WFN2_9EURY</name>
<sequence>MKKAIYLLILCIFGLFSVYFTYAENISDISNTTSKNISSSNISHNNIIYSNINYNEILYIIVKNNTAYVKDVINGTNNPYHIKSAGIILYEKIYGYNYSNLLYRNSSNSLIFYYNFSVDKINYTINITIPQIEDYVGSLGGPIRMRIPPNNVKIIIVAENKLAETNGKYILEYNKTDKKVISLIYLDNVSSICNIYYTKFFNSSEFYGYAVANVTSITENRTSYTIKNPKGTFTFDRKYNVFVSNKTAYLKEPYLYVKLYNSTIDDIIILENNKISENSTKFMSNYLLSFIGIIIGFGIIGLAIYLSKRGRK</sequence>
<keyword evidence="1" id="KW-1133">Transmembrane helix</keyword>
<comment type="caution">
    <text evidence="2">The sequence shown here is derived from an EMBL/GenBank/DDBJ whole genome shotgun (WGS) entry which is preliminary data.</text>
</comment>
<organism evidence="2 3">
    <name type="scientific">Methanocaldococcus jannaschii</name>
    <dbReference type="NCBI Taxonomy" id="2190"/>
    <lineage>
        <taxon>Archaea</taxon>
        <taxon>Methanobacteriati</taxon>
        <taxon>Methanobacteriota</taxon>
        <taxon>Methanomada group</taxon>
        <taxon>Methanococci</taxon>
        <taxon>Methanococcales</taxon>
        <taxon>Methanocaldococcaceae</taxon>
        <taxon>Methanocaldococcus</taxon>
    </lineage>
</organism>
<evidence type="ECO:0000313" key="3">
    <source>
        <dbReference type="Proteomes" id="UP000645676"/>
    </source>
</evidence>
<keyword evidence="1" id="KW-0472">Membrane</keyword>
<keyword evidence="1" id="KW-0812">Transmembrane</keyword>
<evidence type="ECO:0000313" key="2">
    <source>
        <dbReference type="EMBL" id="HII58985.1"/>
    </source>
</evidence>
<feature type="transmembrane region" description="Helical" evidence="1">
    <location>
        <begin position="286"/>
        <end position="306"/>
    </location>
</feature>
<proteinExistence type="predicted"/>
<gene>
    <name evidence="2" type="ORF">HA335_00115</name>
</gene>
<dbReference type="RefSeq" id="WP_010870806.1">
    <property type="nucleotide sequence ID" value="NC_000909.1"/>
</dbReference>
<reference evidence="2" key="1">
    <citation type="journal article" date="2020" name="bioRxiv">
        <title>A rank-normalized archaeal taxonomy based on genome phylogeny resolves widespread incomplete and uneven classifications.</title>
        <authorList>
            <person name="Rinke C."/>
            <person name="Chuvochina M."/>
            <person name="Mussig A.J."/>
            <person name="Chaumeil P.-A."/>
            <person name="Waite D.W."/>
            <person name="Whitman W.B."/>
            <person name="Parks D.H."/>
            <person name="Hugenholtz P."/>
        </authorList>
    </citation>
    <scope>NUCLEOTIDE SEQUENCE</scope>
    <source>
        <strain evidence="2">UBA8849</strain>
    </source>
</reference>
<dbReference type="AlphaFoldDB" id="A0A832WFN2"/>
<accession>A0A832WFN2</accession>
<dbReference type="OMA" id="ICNIYYT"/>
<dbReference type="Proteomes" id="UP000645676">
    <property type="component" value="Unassembled WGS sequence"/>
</dbReference>
<evidence type="ECO:0000256" key="1">
    <source>
        <dbReference type="SAM" id="Phobius"/>
    </source>
</evidence>
<dbReference type="EMBL" id="DUJR01000001">
    <property type="protein sequence ID" value="HII58985.1"/>
    <property type="molecule type" value="Genomic_DNA"/>
</dbReference>